<dbReference type="GO" id="GO:0003824">
    <property type="term" value="F:catalytic activity"/>
    <property type="evidence" value="ECO:0007669"/>
    <property type="project" value="InterPro"/>
</dbReference>
<dbReference type="InterPro" id="IPR036691">
    <property type="entry name" value="Endo/exonu/phosph_ase_sf"/>
</dbReference>
<dbReference type="EMBL" id="CM029042">
    <property type="protein sequence ID" value="KAG2617313.1"/>
    <property type="molecule type" value="Genomic_DNA"/>
</dbReference>
<reference evidence="2" key="1">
    <citation type="submission" date="2020-05" db="EMBL/GenBank/DDBJ databases">
        <title>WGS assembly of Panicum virgatum.</title>
        <authorList>
            <person name="Lovell J.T."/>
            <person name="Jenkins J."/>
            <person name="Shu S."/>
            <person name="Juenger T.E."/>
            <person name="Schmutz J."/>
        </authorList>
    </citation>
    <scope>NUCLEOTIDE SEQUENCE</scope>
    <source>
        <strain evidence="2">AP13</strain>
    </source>
</reference>
<accession>A0A8T0U8G8</accession>
<dbReference type="Gene3D" id="3.60.10.10">
    <property type="entry name" value="Endonuclease/exonuclease/phosphatase"/>
    <property type="match status" value="1"/>
</dbReference>
<evidence type="ECO:0000313" key="3">
    <source>
        <dbReference type="Proteomes" id="UP000823388"/>
    </source>
</evidence>
<dbReference type="Pfam" id="PF03372">
    <property type="entry name" value="Exo_endo_phos"/>
    <property type="match status" value="1"/>
</dbReference>
<dbReference type="InterPro" id="IPR005135">
    <property type="entry name" value="Endo/exonuclease/phosphatase"/>
</dbReference>
<evidence type="ECO:0000259" key="1">
    <source>
        <dbReference type="Pfam" id="PF03372"/>
    </source>
</evidence>
<sequence>MDICKEHNLDFIGIQETKSESFSATYLSSLAGNKHFCWKWLPARGTAGGILMGVDADNFDIVDWSVNTFSVSCKVMNKKDGFGSMITTVYGPVYDDKKEDFLLELRSICDNCEGPHIIGGDFNLVRSALDKSNGAVDQNWCDKFNLWIDECNLVELHLMGRKFT</sequence>
<organism evidence="2 3">
    <name type="scientific">Panicum virgatum</name>
    <name type="common">Blackwell switchgrass</name>
    <dbReference type="NCBI Taxonomy" id="38727"/>
    <lineage>
        <taxon>Eukaryota</taxon>
        <taxon>Viridiplantae</taxon>
        <taxon>Streptophyta</taxon>
        <taxon>Embryophyta</taxon>
        <taxon>Tracheophyta</taxon>
        <taxon>Spermatophyta</taxon>
        <taxon>Magnoliopsida</taxon>
        <taxon>Liliopsida</taxon>
        <taxon>Poales</taxon>
        <taxon>Poaceae</taxon>
        <taxon>PACMAD clade</taxon>
        <taxon>Panicoideae</taxon>
        <taxon>Panicodae</taxon>
        <taxon>Paniceae</taxon>
        <taxon>Panicinae</taxon>
        <taxon>Panicum</taxon>
        <taxon>Panicum sect. Hiantes</taxon>
    </lineage>
</organism>
<name>A0A8T0U8G8_PANVG</name>
<dbReference type="Proteomes" id="UP000823388">
    <property type="component" value="Chromosome 3N"/>
</dbReference>
<keyword evidence="3" id="KW-1185">Reference proteome</keyword>
<protein>
    <recommendedName>
        <fullName evidence="1">Endonuclease/exonuclease/phosphatase domain-containing protein</fullName>
    </recommendedName>
</protein>
<dbReference type="SUPFAM" id="SSF56219">
    <property type="entry name" value="DNase I-like"/>
    <property type="match status" value="1"/>
</dbReference>
<proteinExistence type="predicted"/>
<comment type="caution">
    <text evidence="2">The sequence shown here is derived from an EMBL/GenBank/DDBJ whole genome shotgun (WGS) entry which is preliminary data.</text>
</comment>
<feature type="domain" description="Endonuclease/exonuclease/phosphatase" evidence="1">
    <location>
        <begin position="2"/>
        <end position="141"/>
    </location>
</feature>
<evidence type="ECO:0000313" key="2">
    <source>
        <dbReference type="EMBL" id="KAG2617313.1"/>
    </source>
</evidence>
<gene>
    <name evidence="2" type="ORF">PVAP13_3NG179957</name>
</gene>
<dbReference type="AlphaFoldDB" id="A0A8T0U8G8"/>